<protein>
    <submittedName>
        <fullName evidence="2">Uncharacterized protein</fullName>
    </submittedName>
</protein>
<organism evidence="2 3">
    <name type="scientific">Streptomyces lancefieldiae</name>
    <dbReference type="NCBI Taxonomy" id="3075520"/>
    <lineage>
        <taxon>Bacteria</taxon>
        <taxon>Bacillati</taxon>
        <taxon>Actinomycetota</taxon>
        <taxon>Actinomycetes</taxon>
        <taxon>Kitasatosporales</taxon>
        <taxon>Streptomycetaceae</taxon>
        <taxon>Streptomyces</taxon>
    </lineage>
</organism>
<evidence type="ECO:0000313" key="2">
    <source>
        <dbReference type="EMBL" id="MDT0616404.1"/>
    </source>
</evidence>
<name>A0ABU3B1S3_9ACTN</name>
<sequence length="98" mass="11253">MPVDLQTGVRTYQFVVDRLEERRGEQYPAGREEYEADWTAAHDLEKTFAEAINGNDLATAESLLQELMNLAEPWRDHPDHPDNHDERQPHDAVLGNQA</sequence>
<dbReference type="RefSeq" id="WP_311585819.1">
    <property type="nucleotide sequence ID" value="NZ_JAVRFH010000138.1"/>
</dbReference>
<feature type="region of interest" description="Disordered" evidence="1">
    <location>
        <begin position="71"/>
        <end position="98"/>
    </location>
</feature>
<feature type="compositionally biased region" description="Basic and acidic residues" evidence="1">
    <location>
        <begin position="73"/>
        <end position="90"/>
    </location>
</feature>
<accession>A0ABU3B1S3</accession>
<dbReference type="EMBL" id="JAVRFH010000138">
    <property type="protein sequence ID" value="MDT0616404.1"/>
    <property type="molecule type" value="Genomic_DNA"/>
</dbReference>
<gene>
    <name evidence="2" type="ORF">RM812_40645</name>
</gene>
<dbReference type="Proteomes" id="UP001180724">
    <property type="component" value="Unassembled WGS sequence"/>
</dbReference>
<evidence type="ECO:0000313" key="3">
    <source>
        <dbReference type="Proteomes" id="UP001180724"/>
    </source>
</evidence>
<reference evidence="2" key="1">
    <citation type="submission" date="2024-05" db="EMBL/GenBank/DDBJ databases">
        <title>30 novel species of actinomycetes from the DSMZ collection.</title>
        <authorList>
            <person name="Nouioui I."/>
        </authorList>
    </citation>
    <scope>NUCLEOTIDE SEQUENCE</scope>
    <source>
        <strain evidence="2">DSM 40712</strain>
    </source>
</reference>
<evidence type="ECO:0000256" key="1">
    <source>
        <dbReference type="SAM" id="MobiDB-lite"/>
    </source>
</evidence>
<comment type="caution">
    <text evidence="2">The sequence shown here is derived from an EMBL/GenBank/DDBJ whole genome shotgun (WGS) entry which is preliminary data.</text>
</comment>
<keyword evidence="3" id="KW-1185">Reference proteome</keyword>
<proteinExistence type="predicted"/>